<evidence type="ECO:0000313" key="2">
    <source>
        <dbReference type="Proteomes" id="UP001396334"/>
    </source>
</evidence>
<protein>
    <submittedName>
        <fullName evidence="1">Uncharacterized protein</fullName>
    </submittedName>
</protein>
<organism evidence="1 2">
    <name type="scientific">Hibiscus sabdariffa</name>
    <name type="common">roselle</name>
    <dbReference type="NCBI Taxonomy" id="183260"/>
    <lineage>
        <taxon>Eukaryota</taxon>
        <taxon>Viridiplantae</taxon>
        <taxon>Streptophyta</taxon>
        <taxon>Embryophyta</taxon>
        <taxon>Tracheophyta</taxon>
        <taxon>Spermatophyta</taxon>
        <taxon>Magnoliopsida</taxon>
        <taxon>eudicotyledons</taxon>
        <taxon>Gunneridae</taxon>
        <taxon>Pentapetalae</taxon>
        <taxon>rosids</taxon>
        <taxon>malvids</taxon>
        <taxon>Malvales</taxon>
        <taxon>Malvaceae</taxon>
        <taxon>Malvoideae</taxon>
        <taxon>Hibiscus</taxon>
    </lineage>
</organism>
<reference evidence="1 2" key="1">
    <citation type="journal article" date="2024" name="G3 (Bethesda)">
        <title>Genome assembly of Hibiscus sabdariffa L. provides insights into metabolisms of medicinal natural products.</title>
        <authorList>
            <person name="Kim T."/>
        </authorList>
    </citation>
    <scope>NUCLEOTIDE SEQUENCE [LARGE SCALE GENOMIC DNA]</scope>
    <source>
        <strain evidence="1">TK-2024</strain>
        <tissue evidence="1">Old leaves</tissue>
    </source>
</reference>
<proteinExistence type="predicted"/>
<keyword evidence="2" id="KW-1185">Reference proteome</keyword>
<accession>A0ABR2TAF2</accession>
<name>A0ABR2TAF2_9ROSI</name>
<sequence>MVELKVGENVFPVYVKELGFTDGTTYSLCNNDNGVKGIVENSEESESNSNVNSGVKIHAAEEGDQSNSSTEGEAHEVLSTEKEFINGCFREKVLPRVLINESELVGGDPKGVSAVVDKKSLKMKEQIGGEGFESQEIEDDRSVLQKEVLKEYMGLENNKHDEQNLDPNKELDPEVEFGLKPKTDILEAEIKEGSKDKLLEPQDMWAKVLDGIANSGNTTKWIDQEDSSPDAEIEKEIYKQKFDDLISTEVDWWICSTKKSSSWSQFSCIAAHPIHTRLSFTAVVVASPAVLVVGQWVHTFSSTANLGIATLLSTHPTVEFVRFDVYAYFVAAKRARTTPHATNFRASVACEDRTRFLAEKSTCSSKRGCHLTRSFSCGGGESKGHKHGQHKEKLEEVHVFPNMELSLGRKVVVLEI</sequence>
<comment type="caution">
    <text evidence="1">The sequence shown here is derived from an EMBL/GenBank/DDBJ whole genome shotgun (WGS) entry which is preliminary data.</text>
</comment>
<evidence type="ECO:0000313" key="1">
    <source>
        <dbReference type="EMBL" id="KAK9034352.1"/>
    </source>
</evidence>
<dbReference type="EMBL" id="JBBPBN010000007">
    <property type="protein sequence ID" value="KAK9034352.1"/>
    <property type="molecule type" value="Genomic_DNA"/>
</dbReference>
<dbReference type="Proteomes" id="UP001396334">
    <property type="component" value="Unassembled WGS sequence"/>
</dbReference>
<gene>
    <name evidence="1" type="ORF">V6N11_050519</name>
</gene>